<evidence type="ECO:0000313" key="2">
    <source>
        <dbReference type="EMBL" id="KAJ7308602.1"/>
    </source>
</evidence>
<feature type="non-terminal residue" evidence="2">
    <location>
        <position position="1"/>
    </location>
</feature>
<dbReference type="Proteomes" id="UP001218218">
    <property type="component" value="Unassembled WGS sequence"/>
</dbReference>
<sequence>PDSNILAIFQWLLFGTGFTAPMLVKSSVVPCQATGSGSCGIAALNFVESCIDSQVGLWETSTSPFFRNRALRDLIIYHLIVSQCAGQFP</sequence>
<proteinExistence type="predicted"/>
<evidence type="ECO:0000256" key="1">
    <source>
        <dbReference type="SAM" id="SignalP"/>
    </source>
</evidence>
<gene>
    <name evidence="2" type="ORF">DFH08DRAFT_719739</name>
</gene>
<accession>A0AAD7EAY2</accession>
<feature type="signal peptide" evidence="1">
    <location>
        <begin position="1"/>
        <end position="26"/>
    </location>
</feature>
<dbReference type="AlphaFoldDB" id="A0AAD7EAY2"/>
<evidence type="ECO:0000313" key="3">
    <source>
        <dbReference type="Proteomes" id="UP001218218"/>
    </source>
</evidence>
<dbReference type="EMBL" id="JARIHO010000085">
    <property type="protein sequence ID" value="KAJ7308602.1"/>
    <property type="molecule type" value="Genomic_DNA"/>
</dbReference>
<reference evidence="2" key="1">
    <citation type="submission" date="2023-03" db="EMBL/GenBank/DDBJ databases">
        <title>Massive genome expansion in bonnet fungi (Mycena s.s.) driven by repeated elements and novel gene families across ecological guilds.</title>
        <authorList>
            <consortium name="Lawrence Berkeley National Laboratory"/>
            <person name="Harder C.B."/>
            <person name="Miyauchi S."/>
            <person name="Viragh M."/>
            <person name="Kuo A."/>
            <person name="Thoen E."/>
            <person name="Andreopoulos B."/>
            <person name="Lu D."/>
            <person name="Skrede I."/>
            <person name="Drula E."/>
            <person name="Henrissat B."/>
            <person name="Morin E."/>
            <person name="Kohler A."/>
            <person name="Barry K."/>
            <person name="LaButti K."/>
            <person name="Morin E."/>
            <person name="Salamov A."/>
            <person name="Lipzen A."/>
            <person name="Mereny Z."/>
            <person name="Hegedus B."/>
            <person name="Baldrian P."/>
            <person name="Stursova M."/>
            <person name="Weitz H."/>
            <person name="Taylor A."/>
            <person name="Grigoriev I.V."/>
            <person name="Nagy L.G."/>
            <person name="Martin F."/>
            <person name="Kauserud H."/>
        </authorList>
    </citation>
    <scope>NUCLEOTIDE SEQUENCE</scope>
    <source>
        <strain evidence="2">CBHHK002</strain>
    </source>
</reference>
<comment type="caution">
    <text evidence="2">The sequence shown here is derived from an EMBL/GenBank/DDBJ whole genome shotgun (WGS) entry which is preliminary data.</text>
</comment>
<protein>
    <submittedName>
        <fullName evidence="2">Uncharacterized protein</fullName>
    </submittedName>
</protein>
<feature type="chain" id="PRO_5042234010" evidence="1">
    <location>
        <begin position="27"/>
        <end position="89"/>
    </location>
</feature>
<organism evidence="2 3">
    <name type="scientific">Mycena albidolilacea</name>
    <dbReference type="NCBI Taxonomy" id="1033008"/>
    <lineage>
        <taxon>Eukaryota</taxon>
        <taxon>Fungi</taxon>
        <taxon>Dikarya</taxon>
        <taxon>Basidiomycota</taxon>
        <taxon>Agaricomycotina</taxon>
        <taxon>Agaricomycetes</taxon>
        <taxon>Agaricomycetidae</taxon>
        <taxon>Agaricales</taxon>
        <taxon>Marasmiineae</taxon>
        <taxon>Mycenaceae</taxon>
        <taxon>Mycena</taxon>
    </lineage>
</organism>
<keyword evidence="1" id="KW-0732">Signal</keyword>
<keyword evidence="3" id="KW-1185">Reference proteome</keyword>
<name>A0AAD7EAY2_9AGAR</name>